<evidence type="ECO:0000256" key="3">
    <source>
        <dbReference type="ARBA" id="ARBA00022679"/>
    </source>
</evidence>
<feature type="compositionally biased region" description="Basic and acidic residues" evidence="5">
    <location>
        <begin position="16"/>
        <end position="31"/>
    </location>
</feature>
<evidence type="ECO:0000256" key="2">
    <source>
        <dbReference type="ARBA" id="ARBA00022603"/>
    </source>
</evidence>
<evidence type="ECO:0000256" key="4">
    <source>
        <dbReference type="PIRNR" id="PIRNR037755"/>
    </source>
</evidence>
<feature type="region of interest" description="Disordered" evidence="5">
    <location>
        <begin position="1"/>
        <end position="31"/>
    </location>
</feature>
<evidence type="ECO:0000313" key="8">
    <source>
        <dbReference type="Proteomes" id="UP000515908"/>
    </source>
</evidence>
<keyword evidence="2 4" id="KW-0489">Methyltransferase</keyword>
<evidence type="ECO:0000256" key="5">
    <source>
        <dbReference type="SAM" id="MobiDB-lite"/>
    </source>
</evidence>
<accession>A0A7G2CN94</accession>
<comment type="function">
    <text evidence="4">S-adenosyl-L-methionine-dependent methyltransferase.</text>
</comment>
<dbReference type="GO" id="GO:0008173">
    <property type="term" value="F:RNA methyltransferase activity"/>
    <property type="evidence" value="ECO:0007669"/>
    <property type="project" value="UniProtKB-ARBA"/>
</dbReference>
<dbReference type="PANTHER" id="PTHR22809:SF14">
    <property type="entry name" value="TRNA N(3)-METHYLCYTIDINE METHYLTRANSFERASE"/>
    <property type="match status" value="1"/>
</dbReference>
<dbReference type="InterPro" id="IPR026113">
    <property type="entry name" value="METTL2/6/8-like"/>
</dbReference>
<evidence type="ECO:0000313" key="7">
    <source>
        <dbReference type="EMBL" id="CAD2220915.1"/>
    </source>
</evidence>
<protein>
    <recommendedName>
        <fullName evidence="4">tRNA N(3)-methylcytidine methyltransferase</fullName>
        <ecNumber evidence="4">2.1.1.-</ecNumber>
    </recommendedName>
</protein>
<gene>
    <name evidence="7" type="ORF">ADEAN_000843900</name>
</gene>
<dbReference type="OrthoDB" id="417697at2759"/>
<dbReference type="EC" id="2.1.1.-" evidence="4"/>
<dbReference type="Pfam" id="PF08242">
    <property type="entry name" value="Methyltransf_12"/>
    <property type="match status" value="1"/>
</dbReference>
<dbReference type="PIRSF" id="PIRSF037755">
    <property type="entry name" value="Mettl2_prd"/>
    <property type="match status" value="1"/>
</dbReference>
<dbReference type="Proteomes" id="UP000515908">
    <property type="component" value="Chromosome 19"/>
</dbReference>
<reference evidence="7 8" key="1">
    <citation type="submission" date="2020-08" db="EMBL/GenBank/DDBJ databases">
        <authorList>
            <person name="Newling K."/>
            <person name="Davey J."/>
            <person name="Forrester S."/>
        </authorList>
    </citation>
    <scope>NUCLEOTIDE SEQUENCE [LARGE SCALE GENOMIC DNA]</scope>
    <source>
        <strain evidence="8">Crithidia deanei Carvalho (ATCC PRA-265)</strain>
    </source>
</reference>
<keyword evidence="8" id="KW-1185">Reference proteome</keyword>
<dbReference type="InterPro" id="IPR029063">
    <property type="entry name" value="SAM-dependent_MTases_sf"/>
</dbReference>
<dbReference type="CDD" id="cd02440">
    <property type="entry name" value="AdoMet_MTases"/>
    <property type="match status" value="1"/>
</dbReference>
<dbReference type="GO" id="GO:0008757">
    <property type="term" value="F:S-adenosylmethionine-dependent methyltransferase activity"/>
    <property type="evidence" value="ECO:0007669"/>
    <property type="project" value="UniProtKB-ARBA"/>
</dbReference>
<dbReference type="AlphaFoldDB" id="A0A7G2CN94"/>
<name>A0A7G2CN94_9TRYP</name>
<keyword evidence="3 4" id="KW-0808">Transferase</keyword>
<comment type="similarity">
    <text evidence="1 4">Belongs to the methyltransferase superfamily. METL family.</text>
</comment>
<dbReference type="PANTHER" id="PTHR22809">
    <property type="entry name" value="METHYLTRANSFERASE-RELATED"/>
    <property type="match status" value="1"/>
</dbReference>
<dbReference type="InterPro" id="IPR013217">
    <property type="entry name" value="Methyltransf_12"/>
</dbReference>
<evidence type="ECO:0000256" key="1">
    <source>
        <dbReference type="ARBA" id="ARBA00009725"/>
    </source>
</evidence>
<sequence length="284" mass="32453">MLRGLNGGTVPPSAESPREEKPGEGEPWENHYKQSRHHFPLKNYIIHAFPILGELLRSEEKRYILECGCGTGSTLLPLILEFPDSNATFVGFDISETALKYFSENPTAEKLIGESRLHLFPYDVSRPSEESGENCKRRKMEGEVEENVVVKNVPTLAGTKFDAVLLVFVLSALDHIGNMVLALERLSSLLKPGGVILFRDYAVADHNFFRFLRKNEQNNVEELSFSKGDKTKQFFFEEEFVEKLFSKVNMKKTGPIQYHCNRIENRKNGKRMDKIFINAVFEKC</sequence>
<dbReference type="GO" id="GO:0032259">
    <property type="term" value="P:methylation"/>
    <property type="evidence" value="ECO:0007669"/>
    <property type="project" value="UniProtKB-KW"/>
</dbReference>
<evidence type="ECO:0000259" key="6">
    <source>
        <dbReference type="Pfam" id="PF08242"/>
    </source>
</evidence>
<dbReference type="SUPFAM" id="SSF53335">
    <property type="entry name" value="S-adenosyl-L-methionine-dependent methyltransferases"/>
    <property type="match status" value="1"/>
</dbReference>
<proteinExistence type="inferred from homology"/>
<dbReference type="Gene3D" id="3.40.50.150">
    <property type="entry name" value="Vaccinia Virus protein VP39"/>
    <property type="match status" value="1"/>
</dbReference>
<organism evidence="7 8">
    <name type="scientific">Angomonas deanei</name>
    <dbReference type="NCBI Taxonomy" id="59799"/>
    <lineage>
        <taxon>Eukaryota</taxon>
        <taxon>Discoba</taxon>
        <taxon>Euglenozoa</taxon>
        <taxon>Kinetoplastea</taxon>
        <taxon>Metakinetoplastina</taxon>
        <taxon>Trypanosomatida</taxon>
        <taxon>Trypanosomatidae</taxon>
        <taxon>Strigomonadinae</taxon>
        <taxon>Angomonas</taxon>
    </lineage>
</organism>
<feature type="domain" description="Methyltransferase type 12" evidence="6">
    <location>
        <begin position="65"/>
        <end position="196"/>
    </location>
</feature>
<dbReference type="VEuPathDB" id="TriTrypDB:ADEAN_000843900"/>
<dbReference type="EMBL" id="LR877163">
    <property type="protein sequence ID" value="CAD2220915.1"/>
    <property type="molecule type" value="Genomic_DNA"/>
</dbReference>